<dbReference type="Gene3D" id="3.30.565.10">
    <property type="entry name" value="Histidine kinase-like ATPase, C-terminal domain"/>
    <property type="match status" value="1"/>
</dbReference>
<organism evidence="4 5">
    <name type="scientific">Giardia muris</name>
    <dbReference type="NCBI Taxonomy" id="5742"/>
    <lineage>
        <taxon>Eukaryota</taxon>
        <taxon>Metamonada</taxon>
        <taxon>Diplomonadida</taxon>
        <taxon>Hexamitidae</taxon>
        <taxon>Giardiinae</taxon>
        <taxon>Giardia</taxon>
    </lineage>
</organism>
<gene>
    <name evidence="4" type="ORF">GMRT_16274</name>
</gene>
<evidence type="ECO:0000313" key="4">
    <source>
        <dbReference type="EMBL" id="TNJ29620.1"/>
    </source>
</evidence>
<dbReference type="AlphaFoldDB" id="A0A4Z1SVD9"/>
<dbReference type="Proteomes" id="UP000315496">
    <property type="component" value="Chromosome 1"/>
</dbReference>
<evidence type="ECO:0000256" key="1">
    <source>
        <dbReference type="ARBA" id="ARBA00006082"/>
    </source>
</evidence>
<dbReference type="GO" id="GO:0032389">
    <property type="term" value="C:MutLalpha complex"/>
    <property type="evidence" value="ECO:0007669"/>
    <property type="project" value="TreeGrafter"/>
</dbReference>
<keyword evidence="2" id="KW-0175">Coiled coil</keyword>
<dbReference type="SUPFAM" id="SSF55874">
    <property type="entry name" value="ATPase domain of HSP90 chaperone/DNA topoisomerase II/histidine kinase"/>
    <property type="match status" value="1"/>
</dbReference>
<dbReference type="GO" id="GO:0006298">
    <property type="term" value="P:mismatch repair"/>
    <property type="evidence" value="ECO:0007669"/>
    <property type="project" value="InterPro"/>
</dbReference>
<evidence type="ECO:0000256" key="3">
    <source>
        <dbReference type="SAM" id="MobiDB-lite"/>
    </source>
</evidence>
<protein>
    <submittedName>
        <fullName evidence="4">Mlh2-like protein</fullName>
    </submittedName>
</protein>
<dbReference type="PANTHER" id="PTHR10073:SF52">
    <property type="entry name" value="MISMATCH REPAIR ENDONUCLEASE PMS2"/>
    <property type="match status" value="1"/>
</dbReference>
<keyword evidence="5" id="KW-1185">Reference proteome</keyword>
<comment type="caution">
    <text evidence="4">The sequence shown here is derived from an EMBL/GenBank/DDBJ whole genome shotgun (WGS) entry which is preliminary data.</text>
</comment>
<evidence type="ECO:0000313" key="5">
    <source>
        <dbReference type="Proteomes" id="UP000315496"/>
    </source>
</evidence>
<dbReference type="InterPro" id="IPR038973">
    <property type="entry name" value="MutL/Mlh/Pms-like"/>
</dbReference>
<dbReference type="PANTHER" id="PTHR10073">
    <property type="entry name" value="DNA MISMATCH REPAIR PROTEIN MLH, PMS, MUTL"/>
    <property type="match status" value="1"/>
</dbReference>
<evidence type="ECO:0000256" key="2">
    <source>
        <dbReference type="SAM" id="Coils"/>
    </source>
</evidence>
<feature type="compositionally biased region" description="Polar residues" evidence="3">
    <location>
        <begin position="699"/>
        <end position="717"/>
    </location>
</feature>
<name>A0A4Z1SVD9_GIAMU</name>
<dbReference type="GO" id="GO:0016887">
    <property type="term" value="F:ATP hydrolysis activity"/>
    <property type="evidence" value="ECO:0007669"/>
    <property type="project" value="InterPro"/>
</dbReference>
<dbReference type="EMBL" id="VDLU01000001">
    <property type="protein sequence ID" value="TNJ29620.1"/>
    <property type="molecule type" value="Genomic_DNA"/>
</dbReference>
<feature type="region of interest" description="Disordered" evidence="3">
    <location>
        <begin position="681"/>
        <end position="717"/>
    </location>
</feature>
<sequence>MRKLPPADCIRLNRNSCISCVADVTKELVENALDAGAHVIEVCMRDRGYRELLVWDDGTGVGPERTEFQLLAEANATNKILRYSDSFYTQQYGFRGLALSWISNISDLSVYTRGGSSLEVWRARYINGGLLECVSIRPEDATVVIYSYLGHKDVDLSGTFTLLIVASLGNHLPYDIASQHQEVLEVVSRYALCHYKKRFRVRNGDTGVTLLDLKPWNEITPRIFELFPHLFRNTTSLTDKKKERRDKPHIHTVHSMLCLGPEVFGEISTRMPLGISLSSSSDQNMKMHAFDRPISTSKQTRSHSTEESFDLLSTSELEATEAIETREAIPKRFTSSPATSNTSLLRFSMGESHLNGRQGLATTHATGMEASLDSDEMISLSIALYLSTPPIRQEGPKNQPYRAASHVFLYMNKRPVIMQALLREVGRCVDKFFHGTTKPSFLLLLVRTKSHRLSIDVDGTPEKSIISLPIQVEHRLIERVIRLLCNLFMGPLQRPYQEYSISLDDLQKEKARLERVETQLQTCSYIDTSGIKDLDERIDTVLEQYTPFVSAMVRRSLDDAKKTLSPDFQLLQKINSCILLDTPSEKARKASLFPIFHISKGIQPNTSFDHKGASRHPIETEISTVFNEKLERRKTCITNDLLKRLYAPNPLRCSHLLIVRRRFKLEFIRRYLLGIRKSHPSESKGYTVPSPVARPRTLLSRSPSCSNASITSMRPEQSQDPYAYLEELATPNTTTLQRMLLLENRVIEVMETLLYKAVQSRALRNRRLFIDQPAIENDFFIERLQSKDDLEVGGVIRIEDTIFLYYRLGQSCCNVDALGITKKLLCALLLRHWLGNNYARIRNPLITIPRTSLYVVPPEYVSLIYAFHHLFLSLGFGLAISKDTKDPDGTSQCVVESLVHPLLLANQTYINFRLFFDTVLEATPTEQDFQRFLSRLNAYSHDPNDPTLLNVEIVHGHLNPIAGATDTADTALPNRRLIEYVIRLYSDFLAEPFANALYNTRLDSVVSAVFRVILDTLDLNDLETPYRVAILEDCITYP</sequence>
<reference evidence="4 5" key="1">
    <citation type="submission" date="2019-05" db="EMBL/GenBank/DDBJ databases">
        <title>The compact genome of Giardia muris reveals important steps in the evolution of intestinal protozoan parasites.</title>
        <authorList>
            <person name="Xu F."/>
            <person name="Jimenez-Gonzalez A."/>
            <person name="Einarsson E."/>
            <person name="Astvaldsson A."/>
            <person name="Peirasmaki D."/>
            <person name="Eckmann L."/>
            <person name="Andersson J.O."/>
            <person name="Svard S.G."/>
            <person name="Jerlstrom-Hultqvist J."/>
        </authorList>
    </citation>
    <scope>NUCLEOTIDE SEQUENCE [LARGE SCALE GENOMIC DNA]</scope>
    <source>
        <strain evidence="4 5">Roberts-Thomson</strain>
    </source>
</reference>
<comment type="similarity">
    <text evidence="1">Belongs to the DNA mismatch repair MutL/HexB family.</text>
</comment>
<dbReference type="VEuPathDB" id="GiardiaDB:GMRT_16274"/>
<feature type="coiled-coil region" evidence="2">
    <location>
        <begin position="496"/>
        <end position="523"/>
    </location>
</feature>
<dbReference type="Pfam" id="PF13589">
    <property type="entry name" value="HATPase_c_3"/>
    <property type="match status" value="1"/>
</dbReference>
<dbReference type="InterPro" id="IPR036890">
    <property type="entry name" value="HATPase_C_sf"/>
</dbReference>
<proteinExistence type="inferred from homology"/>
<dbReference type="OrthoDB" id="10254304at2759"/>
<dbReference type="GO" id="GO:0140664">
    <property type="term" value="F:ATP-dependent DNA damage sensor activity"/>
    <property type="evidence" value="ECO:0007669"/>
    <property type="project" value="InterPro"/>
</dbReference>
<accession>A0A4Z1SVD9</accession>